<organism evidence="1 2">
    <name type="scientific">Lactobacillus phage Ldl1</name>
    <dbReference type="NCBI Taxonomy" id="1552735"/>
    <lineage>
        <taxon>Viruses</taxon>
        <taxon>Duplodnaviria</taxon>
        <taxon>Heunggongvirae</taxon>
        <taxon>Uroviricota</taxon>
        <taxon>Caudoviricetes</taxon>
        <taxon>Tybeckvirinae</taxon>
        <taxon>Lidleunavirus</taxon>
        <taxon>Lidleunavirus Ldl1</taxon>
    </lineage>
</organism>
<accession>A0A0A7DN26</accession>
<protein>
    <recommendedName>
        <fullName evidence="3">Deoxynucleoside monophosphate kinase</fullName>
    </recommendedName>
</protein>
<reference evidence="1 2" key="1">
    <citation type="journal article" date="2014" name="Appl. Environ. Microbiol.">
        <title>Genome and proteome analysis of bacteriophage Ldl1 reveals the existence of a novel phage group infecting Lactobacillus delbrueckii subsp. Lactis.</title>
        <authorList>
            <person name="Casey E."/>
            <person name="Mahony J."/>
            <person name="Neve H."/>
            <person name="Noben J.P."/>
            <person name="Bello F.D."/>
            <person name="van Sinderen D."/>
        </authorList>
    </citation>
    <scope>NUCLEOTIDE SEQUENCE [LARGE SCALE GENOMIC DNA]</scope>
    <source>
        <strain evidence="1">Ldl1</strain>
    </source>
</reference>
<evidence type="ECO:0008006" key="3">
    <source>
        <dbReference type="Google" id="ProtNLM"/>
    </source>
</evidence>
<sequence length="250" mass="28843">MVNVIILSGKMHSGKDTFADKLKLELENRGDTVYKVAYADSTKSDVVQIIKLILHGRSVEGIMNAMNIGIPYGYQMTLIFNHINQDLSENSDLKSEFYSLENKDLQPKLKLLKHYRLIMQTYGTEIRRNLDSKYWINKVLDKIHLISDDNIGKNTDVIVPDGRFKNEIKLSDDLDSSRYKVLTVRLEAPDEVIKDRIKNDPNDQEEISKETFSHSSETELDGFKDFDFFVDTTNQDVVESTMKRLLNLTK</sequence>
<proteinExistence type="predicted"/>
<dbReference type="RefSeq" id="YP_009126494.1">
    <property type="nucleotide sequence ID" value="NC_026609.1"/>
</dbReference>
<dbReference type="KEGG" id="vg:23681255"/>
<dbReference type="GeneID" id="23681255"/>
<keyword evidence="2" id="KW-1185">Reference proteome</keyword>
<dbReference type="EMBL" id="KM514685">
    <property type="protein sequence ID" value="AIS73910.1"/>
    <property type="molecule type" value="Genomic_DNA"/>
</dbReference>
<name>A0A0A7DN26_9CAUD</name>
<dbReference type="InterPro" id="IPR027417">
    <property type="entry name" value="P-loop_NTPase"/>
</dbReference>
<gene>
    <name evidence="1" type="ORF">LDL_052</name>
</gene>
<dbReference type="Gene3D" id="3.40.50.300">
    <property type="entry name" value="P-loop containing nucleotide triphosphate hydrolases"/>
    <property type="match status" value="2"/>
</dbReference>
<evidence type="ECO:0000313" key="2">
    <source>
        <dbReference type="Proteomes" id="UP000030928"/>
    </source>
</evidence>
<dbReference type="Proteomes" id="UP000030928">
    <property type="component" value="Segment"/>
</dbReference>
<dbReference type="SUPFAM" id="SSF52540">
    <property type="entry name" value="P-loop containing nucleoside triphosphate hydrolases"/>
    <property type="match status" value="1"/>
</dbReference>
<evidence type="ECO:0000313" key="1">
    <source>
        <dbReference type="EMBL" id="AIS73910.1"/>
    </source>
</evidence>